<dbReference type="InterPro" id="IPR037294">
    <property type="entry name" value="ABC_BtuC-like"/>
</dbReference>
<keyword evidence="6 8" id="KW-1133">Transmembrane helix</keyword>
<dbReference type="Pfam" id="PF01032">
    <property type="entry name" value="FecCD"/>
    <property type="match status" value="1"/>
</dbReference>
<dbReference type="Gene3D" id="1.10.3470.10">
    <property type="entry name" value="ABC transporter involved in vitamin B12 uptake, BtuC"/>
    <property type="match status" value="1"/>
</dbReference>
<dbReference type="SUPFAM" id="SSF81345">
    <property type="entry name" value="ABC transporter involved in vitamin B12 uptake, BtuC"/>
    <property type="match status" value="1"/>
</dbReference>
<dbReference type="CDD" id="cd06550">
    <property type="entry name" value="TM_ABC_iron-siderophores_like"/>
    <property type="match status" value="1"/>
</dbReference>
<evidence type="ECO:0000313" key="10">
    <source>
        <dbReference type="Proteomes" id="UP001201273"/>
    </source>
</evidence>
<comment type="subcellular location">
    <subcellularLocation>
        <location evidence="1">Cell membrane</location>
        <topology evidence="1">Multi-pass membrane protein</topology>
    </subcellularLocation>
</comment>
<name>A0ABS8WD87_9GAMM</name>
<keyword evidence="3" id="KW-0813">Transport</keyword>
<dbReference type="Proteomes" id="UP001201273">
    <property type="component" value="Unassembled WGS sequence"/>
</dbReference>
<keyword evidence="5 8" id="KW-0812">Transmembrane</keyword>
<dbReference type="PANTHER" id="PTHR30472">
    <property type="entry name" value="FERRIC ENTEROBACTIN TRANSPORT SYSTEM PERMEASE PROTEIN"/>
    <property type="match status" value="1"/>
</dbReference>
<feature type="transmembrane region" description="Helical" evidence="8">
    <location>
        <begin position="189"/>
        <end position="212"/>
    </location>
</feature>
<evidence type="ECO:0000256" key="5">
    <source>
        <dbReference type="ARBA" id="ARBA00022692"/>
    </source>
</evidence>
<evidence type="ECO:0000256" key="7">
    <source>
        <dbReference type="ARBA" id="ARBA00023136"/>
    </source>
</evidence>
<evidence type="ECO:0000256" key="4">
    <source>
        <dbReference type="ARBA" id="ARBA00022475"/>
    </source>
</evidence>
<protein>
    <submittedName>
        <fullName evidence="9">Iron ABC transporter permease</fullName>
    </submittedName>
</protein>
<evidence type="ECO:0000256" key="3">
    <source>
        <dbReference type="ARBA" id="ARBA00022448"/>
    </source>
</evidence>
<reference evidence="9 10" key="1">
    <citation type="journal article" date="2022" name="Environ. Microbiol. Rep.">
        <title>Eco-phylogenetic analyses reveal divergent evolution of vitamin B12 metabolism in the marine bacterial family 'Psychromonadaceae'.</title>
        <authorList>
            <person name="Jin X."/>
            <person name="Yang Y."/>
            <person name="Cao H."/>
            <person name="Gao B."/>
            <person name="Zhao Z."/>
        </authorList>
    </citation>
    <scope>NUCLEOTIDE SEQUENCE [LARGE SCALE GENOMIC DNA]</scope>
    <source>
        <strain evidence="9 10">MKS20</strain>
    </source>
</reference>
<accession>A0ABS8WD87</accession>
<evidence type="ECO:0000256" key="2">
    <source>
        <dbReference type="ARBA" id="ARBA00007935"/>
    </source>
</evidence>
<gene>
    <name evidence="9" type="ORF">K6Y31_19720</name>
</gene>
<keyword evidence="10" id="KW-1185">Reference proteome</keyword>
<proteinExistence type="inferred from homology"/>
<feature type="transmembrane region" description="Helical" evidence="8">
    <location>
        <begin position="119"/>
        <end position="142"/>
    </location>
</feature>
<evidence type="ECO:0000256" key="1">
    <source>
        <dbReference type="ARBA" id="ARBA00004651"/>
    </source>
</evidence>
<feature type="transmembrane region" description="Helical" evidence="8">
    <location>
        <begin position="92"/>
        <end position="113"/>
    </location>
</feature>
<keyword evidence="4" id="KW-1003">Cell membrane</keyword>
<comment type="similarity">
    <text evidence="2">Belongs to the binding-protein-dependent transport system permease family. FecCD subfamily.</text>
</comment>
<evidence type="ECO:0000313" key="9">
    <source>
        <dbReference type="EMBL" id="MCE2597009.1"/>
    </source>
</evidence>
<dbReference type="RefSeq" id="WP_345790275.1">
    <property type="nucleotide sequence ID" value="NZ_JAIMJA010000029.1"/>
</dbReference>
<feature type="transmembrane region" description="Helical" evidence="8">
    <location>
        <begin position="60"/>
        <end position="80"/>
    </location>
</feature>
<keyword evidence="7 8" id="KW-0472">Membrane</keyword>
<feature type="transmembrane region" description="Helical" evidence="8">
    <location>
        <begin position="233"/>
        <end position="260"/>
    </location>
</feature>
<evidence type="ECO:0000256" key="6">
    <source>
        <dbReference type="ARBA" id="ARBA00022989"/>
    </source>
</evidence>
<feature type="transmembrane region" description="Helical" evidence="8">
    <location>
        <begin position="280"/>
        <end position="298"/>
    </location>
</feature>
<feature type="transmembrane region" description="Helical" evidence="8">
    <location>
        <begin position="310"/>
        <end position="330"/>
    </location>
</feature>
<dbReference type="EMBL" id="JAIMJA010000029">
    <property type="protein sequence ID" value="MCE2597009.1"/>
    <property type="molecule type" value="Genomic_DNA"/>
</dbReference>
<dbReference type="InterPro" id="IPR000522">
    <property type="entry name" value="ABC_transptr_permease_BtuC"/>
</dbReference>
<feature type="transmembrane region" description="Helical" evidence="8">
    <location>
        <begin position="149"/>
        <end position="169"/>
    </location>
</feature>
<comment type="caution">
    <text evidence="9">The sequence shown here is derived from an EMBL/GenBank/DDBJ whole genome shotgun (WGS) entry which is preliminary data.</text>
</comment>
<sequence>MTKHHWIWLGAGLASVLLLAATSVSVGAGQYGFTDAFKYLVLGERSQDQQLAMVMDTLRLPRTLCAVIVGVSLSLAASLLQSATRNPLAEPGLLGVNAGAVLGLVTGLTYFGVESAHGYLVWSGVGAFVGNGVVLLIGHLLGNSSPLKLILVGVALSATFGGLSNYILLSNNVVLDQFRFWNLGSLAAADMQAMLMIMPFMLVAMVITIILARKLTLMQLGEHQAKSLGIDTGWVRIGVLIASTIFTACAISVAGPISFVGFLAAYCARMVEPVTLSKQVMFSALFGITFLFIADILARWLIQPFEMPNGVILALIGAPVLIAVVHRGGFRSLLAVK</sequence>
<dbReference type="PANTHER" id="PTHR30472:SF1">
    <property type="entry name" value="FE(3+) DICITRATE TRANSPORT SYSTEM PERMEASE PROTEIN FECC-RELATED"/>
    <property type="match status" value="1"/>
</dbReference>
<organism evidence="9 10">
    <name type="scientific">Motilimonas cestriensis</name>
    <dbReference type="NCBI Taxonomy" id="2742685"/>
    <lineage>
        <taxon>Bacteria</taxon>
        <taxon>Pseudomonadati</taxon>
        <taxon>Pseudomonadota</taxon>
        <taxon>Gammaproteobacteria</taxon>
        <taxon>Alteromonadales</taxon>
        <taxon>Alteromonadales genera incertae sedis</taxon>
        <taxon>Motilimonas</taxon>
    </lineage>
</organism>
<evidence type="ECO:0000256" key="8">
    <source>
        <dbReference type="SAM" id="Phobius"/>
    </source>
</evidence>